<dbReference type="InterPro" id="IPR036770">
    <property type="entry name" value="Ankyrin_rpt-contain_sf"/>
</dbReference>
<dbReference type="EMBL" id="UZAJ01018599">
    <property type="protein sequence ID" value="VDO82659.1"/>
    <property type="molecule type" value="Genomic_DNA"/>
</dbReference>
<keyword evidence="1" id="KW-0677">Repeat</keyword>
<dbReference type="Gene3D" id="1.25.40.20">
    <property type="entry name" value="Ankyrin repeat-containing domain"/>
    <property type="match status" value="2"/>
</dbReference>
<reference evidence="4 5" key="1">
    <citation type="submission" date="2018-11" db="EMBL/GenBank/DDBJ databases">
        <authorList>
            <consortium name="Pathogen Informatics"/>
        </authorList>
    </citation>
    <scope>NUCLEOTIDE SEQUENCE [LARGE SCALE GENOMIC DNA]</scope>
</reference>
<evidence type="ECO:0000256" key="1">
    <source>
        <dbReference type="ARBA" id="ARBA00022737"/>
    </source>
</evidence>
<organism evidence="4 5">
    <name type="scientific">Onchocerca flexuosa</name>
    <dbReference type="NCBI Taxonomy" id="387005"/>
    <lineage>
        <taxon>Eukaryota</taxon>
        <taxon>Metazoa</taxon>
        <taxon>Ecdysozoa</taxon>
        <taxon>Nematoda</taxon>
        <taxon>Chromadorea</taxon>
        <taxon>Rhabditida</taxon>
        <taxon>Spirurina</taxon>
        <taxon>Spiruromorpha</taxon>
        <taxon>Filarioidea</taxon>
        <taxon>Onchocercidae</taxon>
        <taxon>Onchocerca</taxon>
    </lineage>
</organism>
<dbReference type="PANTHER" id="PTHR24198">
    <property type="entry name" value="ANKYRIN REPEAT AND PROTEIN KINASE DOMAIN-CONTAINING PROTEIN"/>
    <property type="match status" value="1"/>
</dbReference>
<evidence type="ECO:0000313" key="4">
    <source>
        <dbReference type="EMBL" id="VDO82659.1"/>
    </source>
</evidence>
<dbReference type="InterPro" id="IPR002110">
    <property type="entry name" value="Ankyrin_rpt"/>
</dbReference>
<dbReference type="PROSITE" id="PS50088">
    <property type="entry name" value="ANK_REPEAT"/>
    <property type="match status" value="1"/>
</dbReference>
<dbReference type="Pfam" id="PF12796">
    <property type="entry name" value="Ank_2"/>
    <property type="match status" value="2"/>
</dbReference>
<gene>
    <name evidence="4" type="ORF">OFLC_LOCUS12190</name>
</gene>
<protein>
    <submittedName>
        <fullName evidence="4">Uncharacterized protein</fullName>
    </submittedName>
</protein>
<dbReference type="PROSITE" id="PS50297">
    <property type="entry name" value="ANK_REP_REGION"/>
    <property type="match status" value="1"/>
</dbReference>
<evidence type="ECO:0000256" key="3">
    <source>
        <dbReference type="PROSITE-ProRule" id="PRU00023"/>
    </source>
</evidence>
<evidence type="ECO:0000256" key="2">
    <source>
        <dbReference type="ARBA" id="ARBA00023043"/>
    </source>
</evidence>
<dbReference type="Proteomes" id="UP000267606">
    <property type="component" value="Unassembled WGS sequence"/>
</dbReference>
<dbReference type="SMART" id="SM00248">
    <property type="entry name" value="ANK"/>
    <property type="match status" value="3"/>
</dbReference>
<dbReference type="AlphaFoldDB" id="A0A3P7YYP3"/>
<proteinExistence type="predicted"/>
<keyword evidence="2 3" id="KW-0040">ANK repeat</keyword>
<feature type="repeat" description="ANK" evidence="3">
    <location>
        <begin position="84"/>
        <end position="116"/>
    </location>
</feature>
<name>A0A3P7YYP3_9BILA</name>
<accession>A0A3P7YYP3</accession>
<evidence type="ECO:0000313" key="5">
    <source>
        <dbReference type="Proteomes" id="UP000267606"/>
    </source>
</evidence>
<dbReference type="SUPFAM" id="SSF48403">
    <property type="entry name" value="Ankyrin repeat"/>
    <property type="match status" value="1"/>
</dbReference>
<keyword evidence="5" id="KW-1185">Reference proteome</keyword>
<sequence length="141" mass="15993">MFVSILYYFIFSNLHKFRTPIFYACLGGQAHTLSVMVTELNCKITHTDKLGRTALHCAAFGGYIACIEVLLMKDDYLIHKEDLDQFTAIHIACERGKYDCVKYLLKCGAAVNAFARIEDCTPLSCAHANGHQQVKFKKYEE</sequence>
<dbReference type="PANTHER" id="PTHR24198:SF194">
    <property type="entry name" value="INVERSIN-A"/>
    <property type="match status" value="1"/>
</dbReference>